<organism evidence="1 2">
    <name type="scientific">Durusdinium trenchii</name>
    <dbReference type="NCBI Taxonomy" id="1381693"/>
    <lineage>
        <taxon>Eukaryota</taxon>
        <taxon>Sar</taxon>
        <taxon>Alveolata</taxon>
        <taxon>Dinophyceae</taxon>
        <taxon>Suessiales</taxon>
        <taxon>Symbiodiniaceae</taxon>
        <taxon>Durusdinium</taxon>
    </lineage>
</organism>
<name>A0ABP0MVA3_9DINO</name>
<reference evidence="1 2" key="1">
    <citation type="submission" date="2024-02" db="EMBL/GenBank/DDBJ databases">
        <authorList>
            <person name="Chen Y."/>
            <person name="Shah S."/>
            <person name="Dougan E. K."/>
            <person name="Thang M."/>
            <person name="Chan C."/>
        </authorList>
    </citation>
    <scope>NUCLEOTIDE SEQUENCE [LARGE SCALE GENOMIC DNA]</scope>
</reference>
<evidence type="ECO:0000313" key="1">
    <source>
        <dbReference type="EMBL" id="CAK9055452.1"/>
    </source>
</evidence>
<feature type="non-terminal residue" evidence="1">
    <location>
        <position position="82"/>
    </location>
</feature>
<dbReference type="Proteomes" id="UP001642464">
    <property type="component" value="Unassembled WGS sequence"/>
</dbReference>
<comment type="caution">
    <text evidence="1">The sequence shown here is derived from an EMBL/GenBank/DDBJ whole genome shotgun (WGS) entry which is preliminary data.</text>
</comment>
<dbReference type="PANTHER" id="PTHR23314">
    <property type="entry name" value="SPERM-ASSOCIATED ANTIGEN 6 ARMADILLO REPEAT-CONTAINING"/>
    <property type="match status" value="1"/>
</dbReference>
<sequence length="82" mass="8995">PQNIDALQNAGVMVLLRCWKRRLSRTAVAHGFRGPSAGRVRDAGDRETRERPLLLDNVASIQQSAALALGRLANFNEQLAES</sequence>
<protein>
    <submittedName>
        <fullName evidence="1">Uncharacterized protein</fullName>
    </submittedName>
</protein>
<dbReference type="PANTHER" id="PTHR23314:SF0">
    <property type="entry name" value="SPERM-ASSOCIATED ANTIGEN 6"/>
    <property type="match status" value="1"/>
</dbReference>
<evidence type="ECO:0000313" key="2">
    <source>
        <dbReference type="Proteomes" id="UP001642464"/>
    </source>
</evidence>
<dbReference type="EMBL" id="CAXAMM010024482">
    <property type="protein sequence ID" value="CAK9055452.1"/>
    <property type="molecule type" value="Genomic_DNA"/>
</dbReference>
<proteinExistence type="predicted"/>
<gene>
    <name evidence="1" type="ORF">SCF082_LOCUS29975</name>
</gene>
<feature type="non-terminal residue" evidence="1">
    <location>
        <position position="1"/>
    </location>
</feature>
<accession>A0ABP0MVA3</accession>
<keyword evidence="2" id="KW-1185">Reference proteome</keyword>